<dbReference type="AlphaFoldDB" id="A0A7X3KCL7"/>
<dbReference type="RefSeq" id="WP_160332546.1">
    <property type="nucleotide sequence ID" value="NZ_JAOBSU010000062.1"/>
</dbReference>
<sequence length="189" mass="21374">MTKAVLSIDYTKDFVANDGKLTAGQPAQAISEAMAAVSQKAWDNGHYVFFMIDEHLEGDTFHPESQLFPPHNIRGTEGRTLYGPLKAFFETHKDSERVFWMDKHYYSAFAGTMLDIYLRERKVDTLVLTGVLTDICVLHTAIDAYQKGYQIEIVTDAVASITEEQHQFALDHMKNVLGAKLYSSTELNF</sequence>
<dbReference type="GO" id="GO:0016787">
    <property type="term" value="F:hydrolase activity"/>
    <property type="evidence" value="ECO:0007669"/>
    <property type="project" value="UniProtKB-KW"/>
</dbReference>
<reference evidence="4 5" key="1">
    <citation type="submission" date="2019-12" db="EMBL/GenBank/DDBJ databases">
        <title>Microbes associate with the intestines of laboratory mice.</title>
        <authorList>
            <person name="Navarre W."/>
            <person name="Wong E."/>
        </authorList>
    </citation>
    <scope>NUCLEOTIDE SEQUENCE [LARGE SCALE GENOMIC DNA]</scope>
    <source>
        <strain evidence="4 5">NM51_B2-22</strain>
    </source>
</reference>
<name>A0A7X3KCL7_9STRE</name>
<comment type="similarity">
    <text evidence="1">Belongs to the isochorismatase family.</text>
</comment>
<dbReference type="CDD" id="cd00431">
    <property type="entry name" value="cysteine_hydrolases"/>
    <property type="match status" value="1"/>
</dbReference>
<dbReference type="InterPro" id="IPR000868">
    <property type="entry name" value="Isochorismatase-like_dom"/>
</dbReference>
<dbReference type="EMBL" id="WSRS01000021">
    <property type="protein sequence ID" value="MVX58733.1"/>
    <property type="molecule type" value="Genomic_DNA"/>
</dbReference>
<dbReference type="SUPFAM" id="SSF52499">
    <property type="entry name" value="Isochorismatase-like hydrolases"/>
    <property type="match status" value="1"/>
</dbReference>
<dbReference type="PANTHER" id="PTHR43540:SF10">
    <property type="entry name" value="ISOCHORISMATASE"/>
    <property type="match status" value="1"/>
</dbReference>
<accession>A0A7X3KCL7</accession>
<keyword evidence="2" id="KW-0378">Hydrolase</keyword>
<dbReference type="OrthoDB" id="9796485at2"/>
<protein>
    <submittedName>
        <fullName evidence="4">Isochorismatase family protein</fullName>
    </submittedName>
</protein>
<dbReference type="InterPro" id="IPR036380">
    <property type="entry name" value="Isochorismatase-like_sf"/>
</dbReference>
<evidence type="ECO:0000313" key="5">
    <source>
        <dbReference type="Proteomes" id="UP000461595"/>
    </source>
</evidence>
<dbReference type="Proteomes" id="UP000461595">
    <property type="component" value="Unassembled WGS sequence"/>
</dbReference>
<proteinExistence type="inferred from homology"/>
<evidence type="ECO:0000256" key="1">
    <source>
        <dbReference type="ARBA" id="ARBA00006336"/>
    </source>
</evidence>
<dbReference type="Pfam" id="PF00857">
    <property type="entry name" value="Isochorismatase"/>
    <property type="match status" value="1"/>
</dbReference>
<dbReference type="InterPro" id="IPR050272">
    <property type="entry name" value="Isochorismatase-like_hydrls"/>
</dbReference>
<evidence type="ECO:0000259" key="3">
    <source>
        <dbReference type="Pfam" id="PF00857"/>
    </source>
</evidence>
<evidence type="ECO:0000256" key="2">
    <source>
        <dbReference type="ARBA" id="ARBA00022801"/>
    </source>
</evidence>
<feature type="domain" description="Isochorismatase-like" evidence="3">
    <location>
        <begin position="4"/>
        <end position="177"/>
    </location>
</feature>
<evidence type="ECO:0000313" key="4">
    <source>
        <dbReference type="EMBL" id="MVX58733.1"/>
    </source>
</evidence>
<dbReference type="Gene3D" id="3.40.50.850">
    <property type="entry name" value="Isochorismatase-like"/>
    <property type="match status" value="1"/>
</dbReference>
<gene>
    <name evidence="4" type="ORF">E5983_03595</name>
</gene>
<dbReference type="PANTHER" id="PTHR43540">
    <property type="entry name" value="PEROXYUREIDOACRYLATE/UREIDOACRYLATE AMIDOHYDROLASE-RELATED"/>
    <property type="match status" value="1"/>
</dbReference>
<comment type="caution">
    <text evidence="4">The sequence shown here is derived from an EMBL/GenBank/DDBJ whole genome shotgun (WGS) entry which is preliminary data.</text>
</comment>
<organism evidence="4 5">
    <name type="scientific">Streptococcus danieliae</name>
    <dbReference type="NCBI Taxonomy" id="747656"/>
    <lineage>
        <taxon>Bacteria</taxon>
        <taxon>Bacillati</taxon>
        <taxon>Bacillota</taxon>
        <taxon>Bacilli</taxon>
        <taxon>Lactobacillales</taxon>
        <taxon>Streptococcaceae</taxon>
        <taxon>Streptococcus</taxon>
    </lineage>
</organism>